<reference evidence="2 3" key="1">
    <citation type="submission" date="2023-01" db="EMBL/GenBank/DDBJ databases">
        <title>Novel species of the genus Vogesella isolated from rivers.</title>
        <authorList>
            <person name="Lu H."/>
        </authorList>
    </citation>
    <scope>NUCLEOTIDE SEQUENCE [LARGE SCALE GENOMIC DNA]</scope>
    <source>
        <strain evidence="2 3">DC21W</strain>
    </source>
</reference>
<sequence>MQILPRSRGERLLASALLAVALHLAGYLLLDSLPPARQGQLGLSVRLQTAPAVPGAVQSAPPAVAEPVSAPMSPAAANPVLASDAVSSRPLALARYYTASELDKLAEPLQPIVLPELEDELPPETVLDVYIDYQGVVQRIVLPDGLDEQFAAQVRQRFLAAQFAPAEKNGVAVNSMKRIALEPEDL</sequence>
<dbReference type="Proteomes" id="UP001219956">
    <property type="component" value="Unassembled WGS sequence"/>
</dbReference>
<feature type="transmembrane region" description="Helical" evidence="1">
    <location>
        <begin position="12"/>
        <end position="30"/>
    </location>
</feature>
<organism evidence="2 3">
    <name type="scientific">Vogesella aquatica</name>
    <dbReference type="NCBI Taxonomy" id="2984206"/>
    <lineage>
        <taxon>Bacteria</taxon>
        <taxon>Pseudomonadati</taxon>
        <taxon>Pseudomonadota</taxon>
        <taxon>Betaproteobacteria</taxon>
        <taxon>Neisseriales</taxon>
        <taxon>Chromobacteriaceae</taxon>
        <taxon>Vogesella</taxon>
    </lineage>
</organism>
<dbReference type="RefSeq" id="WP_272752219.1">
    <property type="nucleotide sequence ID" value="NZ_JAQQLF010000014.1"/>
</dbReference>
<accession>A0ABT5IZA2</accession>
<keyword evidence="1" id="KW-0472">Membrane</keyword>
<name>A0ABT5IZA2_9NEIS</name>
<comment type="caution">
    <text evidence="2">The sequence shown here is derived from an EMBL/GenBank/DDBJ whole genome shotgun (WGS) entry which is preliminary data.</text>
</comment>
<keyword evidence="3" id="KW-1185">Reference proteome</keyword>
<evidence type="ECO:0000313" key="3">
    <source>
        <dbReference type="Proteomes" id="UP001219956"/>
    </source>
</evidence>
<keyword evidence="1" id="KW-0812">Transmembrane</keyword>
<proteinExistence type="predicted"/>
<protein>
    <submittedName>
        <fullName evidence="2">Uncharacterized protein</fullName>
    </submittedName>
</protein>
<evidence type="ECO:0000256" key="1">
    <source>
        <dbReference type="SAM" id="Phobius"/>
    </source>
</evidence>
<evidence type="ECO:0000313" key="2">
    <source>
        <dbReference type="EMBL" id="MDC7717910.1"/>
    </source>
</evidence>
<dbReference type="EMBL" id="JAQQLF010000014">
    <property type="protein sequence ID" value="MDC7717910.1"/>
    <property type="molecule type" value="Genomic_DNA"/>
</dbReference>
<keyword evidence="1" id="KW-1133">Transmembrane helix</keyword>
<gene>
    <name evidence="2" type="ORF">PQU95_11875</name>
</gene>